<dbReference type="AlphaFoldDB" id="K2BD54"/>
<feature type="transmembrane region" description="Helical" evidence="1">
    <location>
        <begin position="22"/>
        <end position="41"/>
    </location>
</feature>
<evidence type="ECO:0000313" key="2">
    <source>
        <dbReference type="EMBL" id="EKD66658.1"/>
    </source>
</evidence>
<feature type="transmembrane region" description="Helical" evidence="1">
    <location>
        <begin position="53"/>
        <end position="77"/>
    </location>
</feature>
<reference evidence="2" key="1">
    <citation type="journal article" date="2012" name="Science">
        <title>Fermentation, hydrogen, and sulfur metabolism in multiple uncultivated bacterial phyla.</title>
        <authorList>
            <person name="Wrighton K.C."/>
            <person name="Thomas B.C."/>
            <person name="Sharon I."/>
            <person name="Miller C.S."/>
            <person name="Castelle C.J."/>
            <person name="VerBerkmoes N.C."/>
            <person name="Wilkins M.J."/>
            <person name="Hettich R.L."/>
            <person name="Lipton M.S."/>
            <person name="Williams K.H."/>
            <person name="Long P.E."/>
            <person name="Banfield J.F."/>
        </authorList>
    </citation>
    <scope>NUCLEOTIDE SEQUENCE [LARGE SCALE GENOMIC DNA]</scope>
</reference>
<accession>K2BD54</accession>
<dbReference type="EMBL" id="AMFJ01021609">
    <property type="protein sequence ID" value="EKD66658.1"/>
    <property type="molecule type" value="Genomic_DNA"/>
</dbReference>
<organism evidence="2">
    <name type="scientific">uncultured bacterium</name>
    <name type="common">gcode 4</name>
    <dbReference type="NCBI Taxonomy" id="1234023"/>
    <lineage>
        <taxon>Bacteria</taxon>
        <taxon>environmental samples</taxon>
    </lineage>
</organism>
<protein>
    <submittedName>
        <fullName evidence="2">Uncharacterized protein</fullName>
    </submittedName>
</protein>
<keyword evidence="1" id="KW-1133">Transmembrane helix</keyword>
<gene>
    <name evidence="2" type="ORF">ACD_49C00023G0001</name>
</gene>
<comment type="caution">
    <text evidence="2">The sequence shown here is derived from an EMBL/GenBank/DDBJ whole genome shotgun (WGS) entry which is preliminary data.</text>
</comment>
<evidence type="ECO:0000256" key="1">
    <source>
        <dbReference type="SAM" id="Phobius"/>
    </source>
</evidence>
<name>K2BD54_9BACT</name>
<keyword evidence="1" id="KW-0812">Transmembrane</keyword>
<sequence>MLFAARFVFIEVSDFFELISEVFALISASLLVLSFLTNSIFFKTSHSQIRDKLSWSSLIFTLVASASLFFEISLLLISSPVFAISTSWVAISRASSNCFIFKS</sequence>
<keyword evidence="1" id="KW-0472">Membrane</keyword>
<proteinExistence type="predicted"/>